<reference evidence="4 5" key="1">
    <citation type="submission" date="2024-05" db="EMBL/GenBank/DDBJ databases">
        <title>Genetic variation in Jamaican populations of the coffee berry borer (Hypothenemus hampei).</title>
        <authorList>
            <person name="Errbii M."/>
            <person name="Myrie A."/>
        </authorList>
    </citation>
    <scope>NUCLEOTIDE SEQUENCE [LARGE SCALE GENOMIC DNA]</scope>
    <source>
        <strain evidence="4">JA-Hopewell-2020-01-JO</strain>
        <tissue evidence="4">Whole body</tissue>
    </source>
</reference>
<keyword evidence="1 2" id="KW-0193">Cuticle</keyword>
<evidence type="ECO:0000256" key="2">
    <source>
        <dbReference type="PROSITE-ProRule" id="PRU00497"/>
    </source>
</evidence>
<organism evidence="4 5">
    <name type="scientific">Hypothenemus hampei</name>
    <name type="common">Coffee berry borer</name>
    <dbReference type="NCBI Taxonomy" id="57062"/>
    <lineage>
        <taxon>Eukaryota</taxon>
        <taxon>Metazoa</taxon>
        <taxon>Ecdysozoa</taxon>
        <taxon>Arthropoda</taxon>
        <taxon>Hexapoda</taxon>
        <taxon>Insecta</taxon>
        <taxon>Pterygota</taxon>
        <taxon>Neoptera</taxon>
        <taxon>Endopterygota</taxon>
        <taxon>Coleoptera</taxon>
        <taxon>Polyphaga</taxon>
        <taxon>Cucujiformia</taxon>
        <taxon>Curculionidae</taxon>
        <taxon>Scolytinae</taxon>
        <taxon>Hypothenemus</taxon>
    </lineage>
</organism>
<keyword evidence="5" id="KW-1185">Reference proteome</keyword>
<evidence type="ECO:0000313" key="5">
    <source>
        <dbReference type="Proteomes" id="UP001566132"/>
    </source>
</evidence>
<dbReference type="PANTHER" id="PTHR10380">
    <property type="entry name" value="CUTICLE PROTEIN"/>
    <property type="match status" value="1"/>
</dbReference>
<name>A0ABD1FE56_HYPHA</name>
<dbReference type="InterPro" id="IPR031311">
    <property type="entry name" value="CHIT_BIND_RR_consensus"/>
</dbReference>
<feature type="region of interest" description="Disordered" evidence="3">
    <location>
        <begin position="94"/>
        <end position="136"/>
    </location>
</feature>
<dbReference type="Proteomes" id="UP001566132">
    <property type="component" value="Unassembled WGS sequence"/>
</dbReference>
<evidence type="ECO:0000256" key="1">
    <source>
        <dbReference type="ARBA" id="ARBA00022460"/>
    </source>
</evidence>
<protein>
    <submittedName>
        <fullName evidence="4">Uncharacterized protein</fullName>
    </submittedName>
</protein>
<dbReference type="PROSITE" id="PS00233">
    <property type="entry name" value="CHIT_BIND_RR_1"/>
    <property type="match status" value="1"/>
</dbReference>
<feature type="region of interest" description="Disordered" evidence="3">
    <location>
        <begin position="31"/>
        <end position="50"/>
    </location>
</feature>
<evidence type="ECO:0000256" key="3">
    <source>
        <dbReference type="SAM" id="MobiDB-lite"/>
    </source>
</evidence>
<gene>
    <name evidence="4" type="ORF">ABEB36_000524</name>
</gene>
<feature type="compositionally biased region" description="Basic and acidic residues" evidence="3">
    <location>
        <begin position="99"/>
        <end position="112"/>
    </location>
</feature>
<sequence>MKVTIPILKFNADNNGEGSYRYNYETANSISAEEQGEARGEGTHARGSYSYISPEGERISITYTADENGFVPQGSHIPTPPPIPEAILKSLQENAAAEARGDFNDGRYRGEGLNEGQYHGDGGSSEGYASNGGYRY</sequence>
<dbReference type="PANTHER" id="PTHR10380:SF173">
    <property type="entry name" value="CUTICULAR PROTEIN 47EF, ISOFORM C-RELATED"/>
    <property type="match status" value="1"/>
</dbReference>
<dbReference type="GO" id="GO:0042302">
    <property type="term" value="F:structural constituent of cuticle"/>
    <property type="evidence" value="ECO:0007669"/>
    <property type="project" value="UniProtKB-UniRule"/>
</dbReference>
<proteinExistence type="predicted"/>
<dbReference type="Pfam" id="PF00379">
    <property type="entry name" value="Chitin_bind_4"/>
    <property type="match status" value="1"/>
</dbReference>
<dbReference type="EMBL" id="JBDJPC010000001">
    <property type="protein sequence ID" value="KAL1516639.1"/>
    <property type="molecule type" value="Genomic_DNA"/>
</dbReference>
<evidence type="ECO:0000313" key="4">
    <source>
        <dbReference type="EMBL" id="KAL1516639.1"/>
    </source>
</evidence>
<dbReference type="InterPro" id="IPR050468">
    <property type="entry name" value="Cuticle_Struct_Prot"/>
</dbReference>
<accession>A0ABD1FE56</accession>
<dbReference type="PRINTS" id="PR00947">
    <property type="entry name" value="CUTICLE"/>
</dbReference>
<dbReference type="AlphaFoldDB" id="A0ABD1FE56"/>
<dbReference type="InterPro" id="IPR000618">
    <property type="entry name" value="Insect_cuticle"/>
</dbReference>
<dbReference type="PROSITE" id="PS51155">
    <property type="entry name" value="CHIT_BIND_RR_2"/>
    <property type="match status" value="1"/>
</dbReference>
<comment type="caution">
    <text evidence="4">The sequence shown here is derived from an EMBL/GenBank/DDBJ whole genome shotgun (WGS) entry which is preliminary data.</text>
</comment>